<feature type="chain" id="PRO_5047311875" evidence="1">
    <location>
        <begin position="30"/>
        <end position="148"/>
    </location>
</feature>
<protein>
    <submittedName>
        <fullName evidence="2">Uncharacterized protein</fullName>
    </submittedName>
</protein>
<accession>A0ABY4KYT1</accession>
<organism evidence="2 3">
    <name type="scientific">Thermobifida alba</name>
    <name type="common">Thermomonospora alba</name>
    <dbReference type="NCBI Taxonomy" id="53522"/>
    <lineage>
        <taxon>Bacteria</taxon>
        <taxon>Bacillati</taxon>
        <taxon>Actinomycetota</taxon>
        <taxon>Actinomycetes</taxon>
        <taxon>Streptosporangiales</taxon>
        <taxon>Nocardiopsidaceae</taxon>
        <taxon>Thermobifida</taxon>
    </lineage>
</organism>
<name>A0ABY4KYT1_THEAE</name>
<dbReference type="Proteomes" id="UP000832041">
    <property type="component" value="Chromosome"/>
</dbReference>
<proteinExistence type="predicted"/>
<dbReference type="EMBL" id="CP051627">
    <property type="protein sequence ID" value="UPT20595.1"/>
    <property type="molecule type" value="Genomic_DNA"/>
</dbReference>
<evidence type="ECO:0000256" key="1">
    <source>
        <dbReference type="SAM" id="SignalP"/>
    </source>
</evidence>
<keyword evidence="1" id="KW-0732">Signal</keyword>
<gene>
    <name evidence="2" type="ORF">FOF52_06125</name>
</gene>
<evidence type="ECO:0000313" key="2">
    <source>
        <dbReference type="EMBL" id="UPT20595.1"/>
    </source>
</evidence>
<reference evidence="2 3" key="1">
    <citation type="submission" date="2020-04" db="EMBL/GenBank/DDBJ databases">
        <title>Thermobifida alba genome sequencing and assembly.</title>
        <authorList>
            <person name="Luzics S."/>
            <person name="Horvath B."/>
            <person name="Nagy I."/>
            <person name="Toth A."/>
            <person name="Nagy I."/>
            <person name="Kukolya J."/>
        </authorList>
    </citation>
    <scope>NUCLEOTIDE SEQUENCE [LARGE SCALE GENOMIC DNA]</scope>
    <source>
        <strain evidence="2 3">DSM 43795</strain>
    </source>
</reference>
<sequence length="148" mass="15522">MNLLKKVAAAAAAAIAMVGSVTVATPALASDVLWINQDKVLSISNARTALSVDTPRGTVQIRYGTYNGVQYGWGRALNAPAGYTLVFEADTNGDRIMDEGATAYLTGSSAVWTWGASTSASSARAFRACILSSSQMSCSETSSRTGWW</sequence>
<feature type="signal peptide" evidence="1">
    <location>
        <begin position="1"/>
        <end position="29"/>
    </location>
</feature>
<dbReference type="RefSeq" id="WP_248592867.1">
    <property type="nucleotide sequence ID" value="NZ_BAABEB010000012.1"/>
</dbReference>
<evidence type="ECO:0000313" key="3">
    <source>
        <dbReference type="Proteomes" id="UP000832041"/>
    </source>
</evidence>
<keyword evidence="3" id="KW-1185">Reference proteome</keyword>